<evidence type="ECO:0000313" key="2">
    <source>
        <dbReference type="EMBL" id="KAH1120723.1"/>
    </source>
</evidence>
<feature type="region of interest" description="Disordered" evidence="1">
    <location>
        <begin position="1"/>
        <end position="23"/>
    </location>
</feature>
<reference evidence="2 3" key="1">
    <citation type="journal article" date="2021" name="Plant Biotechnol. J.">
        <title>Multi-omics assisted identification of the key and species-specific regulatory components of drought-tolerant mechanisms in Gossypium stocksii.</title>
        <authorList>
            <person name="Yu D."/>
            <person name="Ke L."/>
            <person name="Zhang D."/>
            <person name="Wu Y."/>
            <person name="Sun Y."/>
            <person name="Mei J."/>
            <person name="Sun J."/>
            <person name="Sun Y."/>
        </authorList>
    </citation>
    <scope>NUCLEOTIDE SEQUENCE [LARGE SCALE GENOMIC DNA]</scope>
    <source>
        <strain evidence="3">cv. E1</strain>
        <tissue evidence="2">Leaf</tissue>
    </source>
</reference>
<dbReference type="OrthoDB" id="1730828at2759"/>
<dbReference type="InterPro" id="IPR055328">
    <property type="entry name" value="HEI10-like"/>
</dbReference>
<feature type="compositionally biased region" description="Polar residues" evidence="1">
    <location>
        <begin position="1"/>
        <end position="10"/>
    </location>
</feature>
<keyword evidence="3" id="KW-1185">Reference proteome</keyword>
<evidence type="ECO:0000256" key="1">
    <source>
        <dbReference type="SAM" id="MobiDB-lite"/>
    </source>
</evidence>
<feature type="region of interest" description="Disordered" evidence="1">
    <location>
        <begin position="88"/>
        <end position="115"/>
    </location>
</feature>
<evidence type="ECO:0000313" key="3">
    <source>
        <dbReference type="Proteomes" id="UP000828251"/>
    </source>
</evidence>
<dbReference type="GO" id="GO:0051026">
    <property type="term" value="P:chiasma assembly"/>
    <property type="evidence" value="ECO:0007669"/>
    <property type="project" value="TreeGrafter"/>
</dbReference>
<sequence>MVLRCNNNGVFPSGKDDESKIPDNDAVCPVCDQVLSKSLMKPVDINPNDEWIKAKGIRNSVQDGENRSVLAKMRGNERKVLRETGADWSIFSPGTPGPREDVWPARQNSSASSPF</sequence>
<dbReference type="AlphaFoldDB" id="A0A9D4AHH7"/>
<dbReference type="PANTHER" id="PTHR47384">
    <property type="entry name" value="E3 UBIQUITIN-PROTEIN LIGASE CCNB1IP1 HOMOLOG"/>
    <property type="match status" value="1"/>
</dbReference>
<proteinExistence type="predicted"/>
<accession>A0A9D4AHH7</accession>
<feature type="compositionally biased region" description="Basic and acidic residues" evidence="1">
    <location>
        <begin position="14"/>
        <end position="23"/>
    </location>
</feature>
<protein>
    <submittedName>
        <fullName evidence="2">Uncharacterized protein</fullName>
    </submittedName>
</protein>
<organism evidence="2 3">
    <name type="scientific">Gossypium stocksii</name>
    <dbReference type="NCBI Taxonomy" id="47602"/>
    <lineage>
        <taxon>Eukaryota</taxon>
        <taxon>Viridiplantae</taxon>
        <taxon>Streptophyta</taxon>
        <taxon>Embryophyta</taxon>
        <taxon>Tracheophyta</taxon>
        <taxon>Spermatophyta</taxon>
        <taxon>Magnoliopsida</taxon>
        <taxon>eudicotyledons</taxon>
        <taxon>Gunneridae</taxon>
        <taxon>Pentapetalae</taxon>
        <taxon>rosids</taxon>
        <taxon>malvids</taxon>
        <taxon>Malvales</taxon>
        <taxon>Malvaceae</taxon>
        <taxon>Malvoideae</taxon>
        <taxon>Gossypium</taxon>
    </lineage>
</organism>
<dbReference type="PANTHER" id="PTHR47384:SF2">
    <property type="entry name" value="E3 UBIQUITIN-PROTEIN LIGASE CCNB1IP1 HOMOLOG"/>
    <property type="match status" value="1"/>
</dbReference>
<feature type="compositionally biased region" description="Polar residues" evidence="1">
    <location>
        <begin position="106"/>
        <end position="115"/>
    </location>
</feature>
<dbReference type="Proteomes" id="UP000828251">
    <property type="component" value="Unassembled WGS sequence"/>
</dbReference>
<gene>
    <name evidence="2" type="ORF">J1N35_003883</name>
</gene>
<comment type="caution">
    <text evidence="2">The sequence shown here is derived from an EMBL/GenBank/DDBJ whole genome shotgun (WGS) entry which is preliminary data.</text>
</comment>
<name>A0A9D4AHH7_9ROSI</name>
<dbReference type="EMBL" id="JAIQCV010000002">
    <property type="protein sequence ID" value="KAH1120723.1"/>
    <property type="molecule type" value="Genomic_DNA"/>
</dbReference>